<dbReference type="SMART" id="SM00210">
    <property type="entry name" value="TSPN"/>
    <property type="match status" value="1"/>
</dbReference>
<dbReference type="SMART" id="SM00038">
    <property type="entry name" value="COLFI"/>
    <property type="match status" value="1"/>
</dbReference>
<feature type="compositionally biased region" description="Pro residues" evidence="8">
    <location>
        <begin position="1443"/>
        <end position="1458"/>
    </location>
</feature>
<dbReference type="Pfam" id="PF01410">
    <property type="entry name" value="COLFI"/>
    <property type="match status" value="2"/>
</dbReference>
<feature type="compositionally biased region" description="Basic and acidic residues" evidence="8">
    <location>
        <begin position="1073"/>
        <end position="1085"/>
    </location>
</feature>
<dbReference type="Proteomes" id="UP001295444">
    <property type="component" value="Chromosome 09"/>
</dbReference>
<evidence type="ECO:0000256" key="9">
    <source>
        <dbReference type="SAM" id="SignalP"/>
    </source>
</evidence>
<evidence type="ECO:0000313" key="12">
    <source>
        <dbReference type="Proteomes" id="UP001295444"/>
    </source>
</evidence>
<feature type="region of interest" description="Disordered" evidence="8">
    <location>
        <begin position="1425"/>
        <end position="1458"/>
    </location>
</feature>
<dbReference type="Pfam" id="PF01391">
    <property type="entry name" value="Collagen"/>
    <property type="match status" value="4"/>
</dbReference>
<dbReference type="GO" id="GO:0031012">
    <property type="term" value="C:extracellular matrix"/>
    <property type="evidence" value="ECO:0007669"/>
    <property type="project" value="TreeGrafter"/>
</dbReference>
<gene>
    <name evidence="11" type="ORF">PECUL_23A020583</name>
</gene>
<dbReference type="InterPro" id="IPR013320">
    <property type="entry name" value="ConA-like_dom_sf"/>
</dbReference>
<name>A0AAD1WPL9_PELCU</name>
<dbReference type="InterPro" id="IPR008160">
    <property type="entry name" value="Collagen"/>
</dbReference>
<keyword evidence="4 9" id="KW-0732">Signal</keyword>
<evidence type="ECO:0000256" key="2">
    <source>
        <dbReference type="ARBA" id="ARBA00022525"/>
    </source>
</evidence>
<evidence type="ECO:0000259" key="10">
    <source>
        <dbReference type="PROSITE" id="PS51461"/>
    </source>
</evidence>
<feature type="compositionally biased region" description="Gly residues" evidence="8">
    <location>
        <begin position="835"/>
        <end position="851"/>
    </location>
</feature>
<feature type="compositionally biased region" description="Pro residues" evidence="8">
    <location>
        <begin position="962"/>
        <end position="971"/>
    </location>
</feature>
<feature type="compositionally biased region" description="Basic and acidic residues" evidence="8">
    <location>
        <begin position="1034"/>
        <end position="1050"/>
    </location>
</feature>
<dbReference type="PANTHER" id="PTHR24023">
    <property type="entry name" value="COLLAGEN ALPHA"/>
    <property type="match status" value="1"/>
</dbReference>
<dbReference type="Gene3D" id="2.60.120.1000">
    <property type="match status" value="2"/>
</dbReference>
<dbReference type="PROSITE" id="PS51461">
    <property type="entry name" value="NC1_FIB"/>
    <property type="match status" value="1"/>
</dbReference>
<evidence type="ECO:0000256" key="6">
    <source>
        <dbReference type="ARBA" id="ARBA00023119"/>
    </source>
</evidence>
<feature type="signal peptide" evidence="9">
    <location>
        <begin position="1"/>
        <end position="40"/>
    </location>
</feature>
<feature type="compositionally biased region" description="Basic and acidic residues" evidence="8">
    <location>
        <begin position="1191"/>
        <end position="1201"/>
    </location>
</feature>
<evidence type="ECO:0000256" key="3">
    <source>
        <dbReference type="ARBA" id="ARBA00022530"/>
    </source>
</evidence>
<dbReference type="FunFam" id="2.60.120.200:FF:000085">
    <property type="entry name" value="collagen alpha-1(XXVII) chain isoform X1"/>
    <property type="match status" value="1"/>
</dbReference>
<sequence length="1697" mass="176130">MEPVSVPGSKLRAAESRGRSVFVWFILYISCCLDICQVAAEDVDILQRLGLMGNKTSIRPVPHGVIPYKSGVILTQRARVEAPIHSVIPPSLGTDLTLVLSLCSHRINNAFLFAIKSKKKKLELGLQFIPGKIIVYVGHKQSVYFDYNVHDGQWHNMAVDIQGQKVTLYTSCGKQRVNASLHINKDKTLDSDGVFMLGKMNQHSIQFEGAICQFDIYPPAKAAHNYCKYLKKQCRQADTYRPNLPPLIPLIPKEASLPLGMEGLLRNKSNLTIVPQTQLPKVNLTTTAKGIALVKIPVKLTTKAPSLPTVTSQAPRKTDKQLSSTPVSKTATVALRNSTTLTASLKEAMLVTTKQGLSFSNNSTKFKKEPGKETKKNVYQKITARPSITTATSKPIKGTTLSSKKLKTATQKPAVERRTSVTNINNTTSINWKLETTTSGLYTKPGSATIQPSTSIWSTSFPVTHDYQWLDPTAFPYLMGPPGPKGDLGATRLGRNQGQESGLPRKEGCCVLMREYGFPSVFRASPEAWTREGLQTHHRPPEIPNCPLVGDLSPSLGPKSYPPCFGQRSNRHMKASKAKGNRWLLNQKSLHQSGNSTCQGLSGVHPKAQTHAGPGAVLCMLRDEGHSSSDDHHGTLGSPSPYGLKKSLTPLSHLKTVKIHNTHGQDKSDRKENPSRLNEGKGTFGCLAGLPAAVKQCHQSSVYFRLLSVYFPSTFRLLSRLLNQSTFSLLSFYSPSTFRLLGFPGDIGPPGQNGPEGLKGKPGARGFPGPRGQPGHEGDEGPIGPPGAPGLEGLPGWKGLPGFIGGDGLKGEPGDTGKAGKIGEQGLIGFIGPVGETGVGGEKGDRGVTGGPGPPGDKGSMGHPGNPGPVGPPGPPGPTGLPGSRGTIGVRGPKGRRGARGPDGPAGGPGLPGTEGPLGIQGKQGLIGQPGKMGERGLVGPQGFPGIPGSSGPPGEKGIPGGPGPPGPQGPVGPLGEIGHKGPPGAIGEPGPPGENGMKGDLGPLGIPGEQGLIGQRGETGLEGDSGLQGPDGLKGEKGEPGPDGEKGERGVAGLIGKDGPSGLSGIPGVRGVEGKPGKQGEKGKPGRKGNKGFQGHLGETGLPGEIGPTGNQGPKGSRGTLGPVGSPGRMGSQGEPGISGYQECYYDIFKQGHAGPPGPVGPPGIKGEKGEQGDDGKTEGAPGAPGDRGPVGDRGDRGEPGDPGYSGQEGPDGPRGKAGQQGLPGHAGPPGFQGLPGSKGSMGMKGKSGKPGEPGARGQPGAIGLAGPRGVVGRQGQEGPSGPDGLPGKDGSLGNKGEQGDDGEIGPAGMPGKRGNNGVPGLQGSQGPTGHRGERGLPGQTGLSGNRGGEGGMGYPGAKGELGTKGQPGDVGETGYPGIAGLFGPKGPPGDLGYKGIQGPKGPPGLMGKEGVIGPVGIVGPTGNPGPMGDKGTQGDIGIPGPRGPPGPRGKPGPPGPPLFVDSFRQEDISAAFQALMDSNGPSYRSTDFAVLDHGGEIFKTLHYLSSLIQSIKNPLGTRDNPARVCRDLMNCQQKMSDGTYWIDPNVGCSSDTIEVTCNFTQGGLTCLRPITTTKLEFDVGRVQMNFLHLLSSEAVQHITIHCLNLPVWGQASSDKLSQNAVRFKAWNGQIFEAGGQFQPEVRVDDCKLRDGRWHQTIFTFRSQDPTLLPIVDVLNLPQTSPGKNLHLEVGSVCFL</sequence>
<evidence type="ECO:0000256" key="7">
    <source>
        <dbReference type="ARBA" id="ARBA00023180"/>
    </source>
</evidence>
<reference evidence="11" key="1">
    <citation type="submission" date="2022-03" db="EMBL/GenBank/DDBJ databases">
        <authorList>
            <person name="Alioto T."/>
            <person name="Alioto T."/>
            <person name="Gomez Garrido J."/>
        </authorList>
    </citation>
    <scope>NUCLEOTIDE SEQUENCE</scope>
</reference>
<evidence type="ECO:0000256" key="8">
    <source>
        <dbReference type="SAM" id="MobiDB-lite"/>
    </source>
</evidence>
<dbReference type="EMBL" id="OW240920">
    <property type="protein sequence ID" value="CAH2316191.1"/>
    <property type="molecule type" value="Genomic_DNA"/>
</dbReference>
<feature type="compositionally biased region" description="Low complexity" evidence="8">
    <location>
        <begin position="914"/>
        <end position="932"/>
    </location>
</feature>
<dbReference type="PANTHER" id="PTHR24023:SF1112">
    <property type="entry name" value="COL_CUTICLE_N DOMAIN-CONTAINING PROTEIN-RELATED"/>
    <property type="match status" value="1"/>
</dbReference>
<evidence type="ECO:0000256" key="4">
    <source>
        <dbReference type="ARBA" id="ARBA00022729"/>
    </source>
</evidence>
<dbReference type="InterPro" id="IPR048287">
    <property type="entry name" value="TSPN-like_N"/>
</dbReference>
<dbReference type="GO" id="GO:0005581">
    <property type="term" value="C:collagen trimer"/>
    <property type="evidence" value="ECO:0007669"/>
    <property type="project" value="UniProtKB-KW"/>
</dbReference>
<dbReference type="Gene3D" id="2.60.120.200">
    <property type="match status" value="1"/>
</dbReference>
<proteinExistence type="predicted"/>
<dbReference type="InterPro" id="IPR050149">
    <property type="entry name" value="Collagen_superfamily"/>
</dbReference>
<evidence type="ECO:0000256" key="5">
    <source>
        <dbReference type="ARBA" id="ARBA00022737"/>
    </source>
</evidence>
<dbReference type="SUPFAM" id="SSF49899">
    <property type="entry name" value="Concanavalin A-like lectins/glucanases"/>
    <property type="match status" value="1"/>
</dbReference>
<feature type="compositionally biased region" description="Gly residues" evidence="8">
    <location>
        <begin position="904"/>
        <end position="913"/>
    </location>
</feature>
<dbReference type="FunFam" id="2.60.120.1000:FF:000003">
    <property type="entry name" value="Collagen alpha-1(XXVII) chain B"/>
    <property type="match status" value="1"/>
</dbReference>
<dbReference type="InterPro" id="IPR000885">
    <property type="entry name" value="Fib_collagen_C"/>
</dbReference>
<feature type="compositionally biased region" description="Low complexity" evidence="8">
    <location>
        <begin position="1180"/>
        <end position="1189"/>
    </location>
</feature>
<feature type="region of interest" description="Disordered" evidence="8">
    <location>
        <begin position="748"/>
        <end position="1377"/>
    </location>
</feature>
<keyword evidence="6 11" id="KW-0176">Collagen</keyword>
<keyword evidence="7" id="KW-0325">Glycoprotein</keyword>
<feature type="compositionally biased region" description="Basic and acidic residues" evidence="8">
    <location>
        <begin position="1167"/>
        <end position="1179"/>
    </location>
</feature>
<keyword evidence="5" id="KW-0677">Repeat</keyword>
<keyword evidence="2" id="KW-0964">Secreted</keyword>
<organism evidence="11 12">
    <name type="scientific">Pelobates cultripes</name>
    <name type="common">Western spadefoot toad</name>
    <dbReference type="NCBI Taxonomy" id="61616"/>
    <lineage>
        <taxon>Eukaryota</taxon>
        <taxon>Metazoa</taxon>
        <taxon>Chordata</taxon>
        <taxon>Craniata</taxon>
        <taxon>Vertebrata</taxon>
        <taxon>Euteleostomi</taxon>
        <taxon>Amphibia</taxon>
        <taxon>Batrachia</taxon>
        <taxon>Anura</taxon>
        <taxon>Pelobatoidea</taxon>
        <taxon>Pelobatidae</taxon>
        <taxon>Pelobates</taxon>
    </lineage>
</organism>
<feature type="compositionally biased region" description="Low complexity" evidence="8">
    <location>
        <begin position="941"/>
        <end position="957"/>
    </location>
</feature>
<comment type="subcellular location">
    <subcellularLocation>
        <location evidence="1">Secreted</location>
        <location evidence="1">Extracellular space</location>
        <location evidence="1">Extracellular matrix</location>
    </subcellularLocation>
</comment>
<feature type="chain" id="PRO_5041914176" evidence="9">
    <location>
        <begin position="41"/>
        <end position="1697"/>
    </location>
</feature>
<accession>A0AAD1WPL9</accession>
<dbReference type="FunFam" id="2.60.120.1000:FF:000006">
    <property type="entry name" value="collagen alpha-1(XXVII) chain isoform X1"/>
    <property type="match status" value="1"/>
</dbReference>
<feature type="compositionally biased region" description="Gly residues" evidence="8">
    <location>
        <begin position="1346"/>
        <end position="1358"/>
    </location>
</feature>
<protein>
    <submittedName>
        <fullName evidence="11">Collagen alpha-1(XXVII) chain</fullName>
    </submittedName>
</protein>
<evidence type="ECO:0000256" key="1">
    <source>
        <dbReference type="ARBA" id="ARBA00004498"/>
    </source>
</evidence>
<feature type="compositionally biased region" description="Pro residues" evidence="8">
    <location>
        <begin position="866"/>
        <end position="879"/>
    </location>
</feature>
<dbReference type="GO" id="GO:0030198">
    <property type="term" value="P:extracellular matrix organization"/>
    <property type="evidence" value="ECO:0007669"/>
    <property type="project" value="TreeGrafter"/>
</dbReference>
<keyword evidence="12" id="KW-1185">Reference proteome</keyword>
<feature type="domain" description="Fibrillar collagen NC1" evidence="10">
    <location>
        <begin position="1497"/>
        <end position="1697"/>
    </location>
</feature>
<keyword evidence="3" id="KW-0272">Extracellular matrix</keyword>
<dbReference type="GO" id="GO:0005615">
    <property type="term" value="C:extracellular space"/>
    <property type="evidence" value="ECO:0007669"/>
    <property type="project" value="TreeGrafter"/>
</dbReference>
<feature type="compositionally biased region" description="Low complexity" evidence="8">
    <location>
        <begin position="1237"/>
        <end position="1246"/>
    </location>
</feature>
<evidence type="ECO:0000313" key="11">
    <source>
        <dbReference type="EMBL" id="CAH2316191.1"/>
    </source>
</evidence>
<dbReference type="GO" id="GO:0030020">
    <property type="term" value="F:extracellular matrix structural constituent conferring tensile strength"/>
    <property type="evidence" value="ECO:0007669"/>
    <property type="project" value="TreeGrafter"/>
</dbReference>